<dbReference type="PANTHER" id="PTHR42792:SF1">
    <property type="entry name" value="FLAGELLAR HOOK-ASSOCIATED PROTEIN 3"/>
    <property type="match status" value="1"/>
</dbReference>
<keyword evidence="1" id="KW-0966">Cell projection</keyword>
<evidence type="ECO:0000313" key="2">
    <source>
        <dbReference type="Proteomes" id="UP000429958"/>
    </source>
</evidence>
<comment type="caution">
    <text evidence="1">The sequence shown here is derived from an EMBL/GenBank/DDBJ whole genome shotgun (WGS) entry which is preliminary data.</text>
</comment>
<gene>
    <name evidence="1" type="ORF">FYJ39_12380</name>
</gene>
<dbReference type="GO" id="GO:0009288">
    <property type="term" value="C:bacterial-type flagellum"/>
    <property type="evidence" value="ECO:0007669"/>
    <property type="project" value="InterPro"/>
</dbReference>
<protein>
    <submittedName>
        <fullName evidence="1">Flagellar hook-basal body protein</fullName>
    </submittedName>
</protein>
<keyword evidence="1" id="KW-0282">Flagellum</keyword>
<dbReference type="PANTHER" id="PTHR42792">
    <property type="entry name" value="FLAGELLIN"/>
    <property type="match status" value="1"/>
</dbReference>
<dbReference type="SUPFAM" id="SSF64518">
    <property type="entry name" value="Phase 1 flagellin"/>
    <property type="match status" value="1"/>
</dbReference>
<dbReference type="Gene3D" id="1.20.1330.10">
    <property type="entry name" value="f41 fragment of flagellin, N-terminal domain"/>
    <property type="match status" value="1"/>
</dbReference>
<organism evidence="1 2">
    <name type="scientific">Clostridium porci</name>
    <dbReference type="NCBI Taxonomy" id="2605778"/>
    <lineage>
        <taxon>Bacteria</taxon>
        <taxon>Bacillati</taxon>
        <taxon>Bacillota</taxon>
        <taxon>Clostridia</taxon>
        <taxon>Eubacteriales</taxon>
        <taxon>Clostridiaceae</taxon>
        <taxon>Clostridium</taxon>
    </lineage>
</organism>
<keyword evidence="1" id="KW-0969">Cilium</keyword>
<dbReference type="InterPro" id="IPR001492">
    <property type="entry name" value="Flagellin"/>
</dbReference>
<reference evidence="1 2" key="1">
    <citation type="submission" date="2019-08" db="EMBL/GenBank/DDBJ databases">
        <title>In-depth cultivation of the pig gut microbiome towards novel bacterial diversity and tailored functional studies.</title>
        <authorList>
            <person name="Wylensek D."/>
            <person name="Hitch T.C.A."/>
            <person name="Clavel T."/>
        </authorList>
    </citation>
    <scope>NUCLEOTIDE SEQUENCE [LARGE SCALE GENOMIC DNA]</scope>
    <source>
        <strain evidence="1 2">WCA-389-WT-23D1</strain>
    </source>
</reference>
<proteinExistence type="predicted"/>
<dbReference type="GO" id="GO:0005198">
    <property type="term" value="F:structural molecule activity"/>
    <property type="evidence" value="ECO:0007669"/>
    <property type="project" value="InterPro"/>
</dbReference>
<name>A0A7X2NLZ6_9CLOT</name>
<accession>A0A7X2NLZ6</accession>
<dbReference type="AlphaFoldDB" id="A0A7X2NLZ6"/>
<dbReference type="EMBL" id="VUMD01000010">
    <property type="protein sequence ID" value="MSS37350.1"/>
    <property type="molecule type" value="Genomic_DNA"/>
</dbReference>
<sequence>MRVTNTATYRNFTASVNDVHNKLNKSMNKVSSGREYETAADNPLAYYDGQKIDNQYQDAVSKATLLTDIKNRLYQQELGARSIQEVMSGSSGAKVNIQNALTETSSGQNDIATIGDSLLQQQQSIVNTLNTQYQNFYVYGGNDISTAPFSLSADGKTLTYRHQFPGETNVTEISMSLEKQQDGSYNFNVKDADLAKLKKAMSEQGRVDVGYGTLNDKSTLLDTYTGGLNMLTGLTSDAVRNMTDAEFKASFTKAISDSPLGLIGEAALVIKDYSDAPAADKEKAHGMMHDVLGKTLDSMTASIHTIGTVYSDLGNKYKILETTETRLKTIQDSLTEQYKDKLGADPYAAIMEMYNNNYSYNAALKVGANLMGSSLFDFMK</sequence>
<keyword evidence="2" id="KW-1185">Reference proteome</keyword>
<dbReference type="Proteomes" id="UP000429958">
    <property type="component" value="Unassembled WGS sequence"/>
</dbReference>
<evidence type="ECO:0000313" key="1">
    <source>
        <dbReference type="EMBL" id="MSS37350.1"/>
    </source>
</evidence>
<dbReference type="RefSeq" id="WP_154472778.1">
    <property type="nucleotide sequence ID" value="NZ_DBEWUL010000125.1"/>
</dbReference>